<sequence length="116" mass="11483">MRTLFSACLLCVLAAAAGAQHVAPNAPSTADTAAPAAAANPTATATARAATASGRPTVELIKAAGAATPGEQALPSAARSHPSDRDDRHTPSGLAMLLVGLAVMLGIALRRFTSRG</sequence>
<evidence type="ECO:0000256" key="2">
    <source>
        <dbReference type="SAM" id="Phobius"/>
    </source>
</evidence>
<evidence type="ECO:0000313" key="5">
    <source>
        <dbReference type="Proteomes" id="UP000651050"/>
    </source>
</evidence>
<dbReference type="RefSeq" id="WP_196987870.1">
    <property type="nucleotide sequence ID" value="NZ_JADWYS010000001.1"/>
</dbReference>
<accession>A0A931H855</accession>
<evidence type="ECO:0000313" key="4">
    <source>
        <dbReference type="EMBL" id="MBG9390113.1"/>
    </source>
</evidence>
<protein>
    <recommendedName>
        <fullName evidence="6">LPXTG cell wall anchor domain-containing protein</fullName>
    </recommendedName>
</protein>
<comment type="caution">
    <text evidence="4">The sequence shown here is derived from an EMBL/GenBank/DDBJ whole genome shotgun (WGS) entry which is preliminary data.</text>
</comment>
<keyword evidence="2" id="KW-0812">Transmembrane</keyword>
<feature type="signal peptide" evidence="3">
    <location>
        <begin position="1"/>
        <end position="22"/>
    </location>
</feature>
<organism evidence="4 5">
    <name type="scientific">Caenimonas aquaedulcis</name>
    <dbReference type="NCBI Taxonomy" id="2793270"/>
    <lineage>
        <taxon>Bacteria</taxon>
        <taxon>Pseudomonadati</taxon>
        <taxon>Pseudomonadota</taxon>
        <taxon>Betaproteobacteria</taxon>
        <taxon>Burkholderiales</taxon>
        <taxon>Comamonadaceae</taxon>
        <taxon>Caenimonas</taxon>
    </lineage>
</organism>
<reference evidence="4" key="1">
    <citation type="submission" date="2020-11" db="EMBL/GenBank/DDBJ databases">
        <title>Bacterial whole genome sequence for Caenimonas sp. DR4.4.</title>
        <authorList>
            <person name="Le V."/>
            <person name="Ko S.-R."/>
            <person name="Ahn C.-Y."/>
            <person name="Oh H.-M."/>
        </authorList>
    </citation>
    <scope>NUCLEOTIDE SEQUENCE</scope>
    <source>
        <strain evidence="4">DR4.4</strain>
    </source>
</reference>
<feature type="transmembrane region" description="Helical" evidence="2">
    <location>
        <begin position="92"/>
        <end position="109"/>
    </location>
</feature>
<keyword evidence="5" id="KW-1185">Reference proteome</keyword>
<keyword evidence="3" id="KW-0732">Signal</keyword>
<evidence type="ECO:0000256" key="1">
    <source>
        <dbReference type="SAM" id="MobiDB-lite"/>
    </source>
</evidence>
<feature type="compositionally biased region" description="Low complexity" evidence="1">
    <location>
        <begin position="23"/>
        <end position="57"/>
    </location>
</feature>
<dbReference type="AlphaFoldDB" id="A0A931H855"/>
<keyword evidence="2" id="KW-1133">Transmembrane helix</keyword>
<dbReference type="Proteomes" id="UP000651050">
    <property type="component" value="Unassembled WGS sequence"/>
</dbReference>
<keyword evidence="2" id="KW-0472">Membrane</keyword>
<evidence type="ECO:0000256" key="3">
    <source>
        <dbReference type="SAM" id="SignalP"/>
    </source>
</evidence>
<feature type="chain" id="PRO_5036953552" description="LPXTG cell wall anchor domain-containing protein" evidence="3">
    <location>
        <begin position="23"/>
        <end position="116"/>
    </location>
</feature>
<name>A0A931H855_9BURK</name>
<evidence type="ECO:0008006" key="6">
    <source>
        <dbReference type="Google" id="ProtNLM"/>
    </source>
</evidence>
<gene>
    <name evidence="4" type="ORF">I5803_18940</name>
</gene>
<feature type="compositionally biased region" description="Basic and acidic residues" evidence="1">
    <location>
        <begin position="81"/>
        <end position="90"/>
    </location>
</feature>
<proteinExistence type="predicted"/>
<dbReference type="EMBL" id="JADWYS010000001">
    <property type="protein sequence ID" value="MBG9390113.1"/>
    <property type="molecule type" value="Genomic_DNA"/>
</dbReference>
<feature type="region of interest" description="Disordered" evidence="1">
    <location>
        <begin position="23"/>
        <end position="91"/>
    </location>
</feature>